<dbReference type="Proteomes" id="UP000676336">
    <property type="component" value="Unassembled WGS sequence"/>
</dbReference>
<dbReference type="InterPro" id="IPR011009">
    <property type="entry name" value="Kinase-like_dom_sf"/>
</dbReference>
<dbReference type="AlphaFoldDB" id="A0A8S3K3V9"/>
<evidence type="ECO:0000256" key="4">
    <source>
        <dbReference type="ARBA" id="ARBA00022741"/>
    </source>
</evidence>
<gene>
    <name evidence="10" type="ORF">BYL167_LOCUS76374</name>
    <name evidence="11" type="ORF">SMN809_LOCUS84539</name>
</gene>
<evidence type="ECO:0000313" key="11">
    <source>
        <dbReference type="EMBL" id="CAF5225908.1"/>
    </source>
</evidence>
<accession>A0A8S3K3V9</accession>
<dbReference type="InterPro" id="IPR017441">
    <property type="entry name" value="Protein_kinase_ATP_BS"/>
</dbReference>
<dbReference type="PROSITE" id="PS00107">
    <property type="entry name" value="PROTEIN_KINASE_ATP"/>
    <property type="match status" value="1"/>
</dbReference>
<protein>
    <recommendedName>
        <fullName evidence="1">non-specific serine/threonine protein kinase</fullName>
        <ecNumber evidence="1">2.7.11.1</ecNumber>
    </recommendedName>
</protein>
<dbReference type="PANTHER" id="PTHR44899:SF3">
    <property type="entry name" value="SERINE_THREONINE-PROTEIN KINASE NEK1"/>
    <property type="match status" value="1"/>
</dbReference>
<comment type="catalytic activity">
    <reaction evidence="8">
        <text>L-seryl-[protein] + ATP = O-phospho-L-seryl-[protein] + ADP + H(+)</text>
        <dbReference type="Rhea" id="RHEA:17989"/>
        <dbReference type="Rhea" id="RHEA-COMP:9863"/>
        <dbReference type="Rhea" id="RHEA-COMP:11604"/>
        <dbReference type="ChEBI" id="CHEBI:15378"/>
        <dbReference type="ChEBI" id="CHEBI:29999"/>
        <dbReference type="ChEBI" id="CHEBI:30616"/>
        <dbReference type="ChEBI" id="CHEBI:83421"/>
        <dbReference type="ChEBI" id="CHEBI:456216"/>
        <dbReference type="EC" id="2.7.11.1"/>
    </reaction>
</comment>
<keyword evidence="2" id="KW-0723">Serine/threonine-protein kinase</keyword>
<evidence type="ECO:0000313" key="10">
    <source>
        <dbReference type="EMBL" id="CAF5167659.1"/>
    </source>
</evidence>
<evidence type="ECO:0000256" key="5">
    <source>
        <dbReference type="ARBA" id="ARBA00022777"/>
    </source>
</evidence>
<proteinExistence type="predicted"/>
<keyword evidence="6 9" id="KW-0067">ATP-binding</keyword>
<comment type="caution">
    <text evidence="11">The sequence shown here is derived from an EMBL/GenBank/DDBJ whole genome shotgun (WGS) entry which is preliminary data.</text>
</comment>
<evidence type="ECO:0000256" key="1">
    <source>
        <dbReference type="ARBA" id="ARBA00012513"/>
    </source>
</evidence>
<dbReference type="PANTHER" id="PTHR44899">
    <property type="entry name" value="CAMK FAMILY PROTEIN KINASE"/>
    <property type="match status" value="1"/>
</dbReference>
<evidence type="ECO:0000256" key="2">
    <source>
        <dbReference type="ARBA" id="ARBA00022527"/>
    </source>
</evidence>
<dbReference type="Proteomes" id="UP000681967">
    <property type="component" value="Unassembled WGS sequence"/>
</dbReference>
<keyword evidence="3" id="KW-0808">Transferase</keyword>
<dbReference type="EC" id="2.7.11.1" evidence="1"/>
<dbReference type="GO" id="GO:0004674">
    <property type="term" value="F:protein serine/threonine kinase activity"/>
    <property type="evidence" value="ECO:0007669"/>
    <property type="project" value="UniProtKB-KW"/>
</dbReference>
<dbReference type="SUPFAM" id="SSF56112">
    <property type="entry name" value="Protein kinase-like (PK-like)"/>
    <property type="match status" value="1"/>
</dbReference>
<dbReference type="Gene3D" id="3.30.200.20">
    <property type="entry name" value="Phosphorylase Kinase, domain 1"/>
    <property type="match status" value="1"/>
</dbReference>
<evidence type="ECO:0000256" key="3">
    <source>
        <dbReference type="ARBA" id="ARBA00022679"/>
    </source>
</evidence>
<dbReference type="EMBL" id="CAJOBI010360422">
    <property type="protein sequence ID" value="CAF5225908.1"/>
    <property type="molecule type" value="Genomic_DNA"/>
</dbReference>
<comment type="catalytic activity">
    <reaction evidence="7">
        <text>L-threonyl-[protein] + ATP = O-phospho-L-threonyl-[protein] + ADP + H(+)</text>
        <dbReference type="Rhea" id="RHEA:46608"/>
        <dbReference type="Rhea" id="RHEA-COMP:11060"/>
        <dbReference type="Rhea" id="RHEA-COMP:11605"/>
        <dbReference type="ChEBI" id="CHEBI:15378"/>
        <dbReference type="ChEBI" id="CHEBI:30013"/>
        <dbReference type="ChEBI" id="CHEBI:30616"/>
        <dbReference type="ChEBI" id="CHEBI:61977"/>
        <dbReference type="ChEBI" id="CHEBI:456216"/>
        <dbReference type="EC" id="2.7.11.1"/>
    </reaction>
</comment>
<dbReference type="InterPro" id="IPR051131">
    <property type="entry name" value="NEK_Ser/Thr_kinase_NIMA"/>
</dbReference>
<feature type="binding site" evidence="9">
    <location>
        <position position="44"/>
    </location>
    <ligand>
        <name>ATP</name>
        <dbReference type="ChEBI" id="CHEBI:30616"/>
    </ligand>
</feature>
<dbReference type="EMBL" id="CAJOBH010275326">
    <property type="protein sequence ID" value="CAF5167659.1"/>
    <property type="molecule type" value="Genomic_DNA"/>
</dbReference>
<evidence type="ECO:0000256" key="8">
    <source>
        <dbReference type="ARBA" id="ARBA00048679"/>
    </source>
</evidence>
<sequence length="50" mass="5605">MSASGSSKPRYMEKYNRQKLIGTGAFGQAWLVQSKADGRQLVMKEIKISK</sequence>
<evidence type="ECO:0000313" key="12">
    <source>
        <dbReference type="Proteomes" id="UP000676336"/>
    </source>
</evidence>
<feature type="non-terminal residue" evidence="11">
    <location>
        <position position="50"/>
    </location>
</feature>
<keyword evidence="4 9" id="KW-0547">Nucleotide-binding</keyword>
<evidence type="ECO:0000256" key="9">
    <source>
        <dbReference type="PROSITE-ProRule" id="PRU10141"/>
    </source>
</evidence>
<reference evidence="11" key="1">
    <citation type="submission" date="2021-02" db="EMBL/GenBank/DDBJ databases">
        <authorList>
            <person name="Nowell W R."/>
        </authorList>
    </citation>
    <scope>NUCLEOTIDE SEQUENCE</scope>
</reference>
<organism evidence="11 12">
    <name type="scientific">Rotaria magnacalcarata</name>
    <dbReference type="NCBI Taxonomy" id="392030"/>
    <lineage>
        <taxon>Eukaryota</taxon>
        <taxon>Metazoa</taxon>
        <taxon>Spiralia</taxon>
        <taxon>Gnathifera</taxon>
        <taxon>Rotifera</taxon>
        <taxon>Eurotatoria</taxon>
        <taxon>Bdelloidea</taxon>
        <taxon>Philodinida</taxon>
        <taxon>Philodinidae</taxon>
        <taxon>Rotaria</taxon>
    </lineage>
</organism>
<keyword evidence="5" id="KW-0418">Kinase</keyword>
<name>A0A8S3K3V9_9BILA</name>
<dbReference type="GO" id="GO:0005524">
    <property type="term" value="F:ATP binding"/>
    <property type="evidence" value="ECO:0007669"/>
    <property type="project" value="UniProtKB-UniRule"/>
</dbReference>
<evidence type="ECO:0000256" key="7">
    <source>
        <dbReference type="ARBA" id="ARBA00047899"/>
    </source>
</evidence>
<evidence type="ECO:0000256" key="6">
    <source>
        <dbReference type="ARBA" id="ARBA00022840"/>
    </source>
</evidence>